<gene>
    <name evidence="1" type="ORF">C241_25661</name>
</gene>
<proteinExistence type="predicted"/>
<reference evidence="1 2" key="1">
    <citation type="journal article" date="2013" name="Genome Announc.">
        <title>Genome Sequence of Rhizobium lupini HPC(L) Isolated from Saline Desert Soil, Kutch (Gujarat).</title>
        <authorList>
            <person name="Agarwal L."/>
            <person name="Purohit H.J."/>
        </authorList>
    </citation>
    <scope>NUCLEOTIDE SEQUENCE [LARGE SCALE GENOMIC DNA]</scope>
    <source>
        <strain evidence="2">HPC(L)</strain>
    </source>
</reference>
<evidence type="ECO:0000313" key="1">
    <source>
        <dbReference type="EMBL" id="EKJ93358.1"/>
    </source>
</evidence>
<dbReference type="Proteomes" id="UP000017668">
    <property type="component" value="Unassembled WGS sequence"/>
</dbReference>
<accession>A0ABP2RMU0</accession>
<name>A0ABP2RMU0_RHILU</name>
<comment type="caution">
    <text evidence="1">The sequence shown here is derived from an EMBL/GenBank/DDBJ whole genome shotgun (WGS) entry which is preliminary data.</text>
</comment>
<feature type="non-terminal residue" evidence="1">
    <location>
        <position position="147"/>
    </location>
</feature>
<keyword evidence="2" id="KW-1185">Reference proteome</keyword>
<protein>
    <submittedName>
        <fullName evidence="1">Uncharacterized protein</fullName>
    </submittedName>
</protein>
<sequence length="147" mass="16463">MGFTKTVVSRVAADVMRRRFRASERQAVPLKRRALDIHVVRVRIVPAGQRHEQDEGFSGRRKAAVTPFSVIGRVRPLGGIGKLIPSQSAAVVHIYLRLLTATKKAGAILHRPSSYRSQHQCQYIRGQKSEATKTTANDDFIRAHQQL</sequence>
<organism evidence="1 2">
    <name type="scientific">Bradyrhizobium lupini HPC(L)</name>
    <dbReference type="NCBI Taxonomy" id="1229491"/>
    <lineage>
        <taxon>Bacteria</taxon>
        <taxon>Pseudomonadati</taxon>
        <taxon>Pseudomonadota</taxon>
        <taxon>Alphaproteobacteria</taxon>
        <taxon>Hyphomicrobiales</taxon>
        <taxon>Nitrobacteraceae</taxon>
        <taxon>Bradyrhizobium</taxon>
    </lineage>
</organism>
<dbReference type="EMBL" id="AMQQ01000045">
    <property type="protein sequence ID" value="EKJ93358.1"/>
    <property type="molecule type" value="Genomic_DNA"/>
</dbReference>
<evidence type="ECO:0000313" key="2">
    <source>
        <dbReference type="Proteomes" id="UP000017668"/>
    </source>
</evidence>